<keyword evidence="7" id="KW-0028">Amino-acid biosynthesis</keyword>
<evidence type="ECO:0000256" key="3">
    <source>
        <dbReference type="ARBA" id="ARBA00007970"/>
    </source>
</evidence>
<dbReference type="Gene3D" id="3.40.640.10">
    <property type="entry name" value="Type I PLP-dependent aspartate aminotransferase-like (Major domain)"/>
    <property type="match status" value="1"/>
</dbReference>
<dbReference type="InterPro" id="IPR005861">
    <property type="entry name" value="HisP_aminotrans"/>
</dbReference>
<keyword evidence="6 13" id="KW-0032">Aminotransferase</keyword>
<comment type="similarity">
    <text evidence="3">Belongs to the class-II pyridoxal-phosphate-dependent aminotransferase family. Histidinol-phosphate aminotransferase subfamily.</text>
</comment>
<comment type="pathway">
    <text evidence="2">Amino-acid biosynthesis; L-histidine biosynthesis; L-histidine from 5-phospho-alpha-D-ribose 1-diphosphate: step 7/9.</text>
</comment>
<dbReference type="PANTHER" id="PTHR42885">
    <property type="entry name" value="HISTIDINOL-PHOSPHATE AMINOTRANSFERASE-RELATED"/>
    <property type="match status" value="1"/>
</dbReference>
<keyword evidence="9" id="KW-0663">Pyridoxal phosphate</keyword>
<dbReference type="InterPro" id="IPR015421">
    <property type="entry name" value="PyrdxlP-dep_Trfase_major"/>
</dbReference>
<comment type="subunit">
    <text evidence="4">Homodimer.</text>
</comment>
<evidence type="ECO:0000256" key="7">
    <source>
        <dbReference type="ARBA" id="ARBA00022605"/>
    </source>
</evidence>
<dbReference type="EC" id="2.6.1.9" evidence="5"/>
<accession>A0A222P2S5</accession>
<dbReference type="Gene3D" id="3.90.1150.10">
    <property type="entry name" value="Aspartate Aminotransferase, domain 1"/>
    <property type="match status" value="1"/>
</dbReference>
<name>A0A222P2S5_9GAMM</name>
<dbReference type="GO" id="GO:0004400">
    <property type="term" value="F:histidinol-phosphate transaminase activity"/>
    <property type="evidence" value="ECO:0007669"/>
    <property type="project" value="UniProtKB-EC"/>
</dbReference>
<evidence type="ECO:0000256" key="9">
    <source>
        <dbReference type="ARBA" id="ARBA00022898"/>
    </source>
</evidence>
<feature type="domain" description="Aminotransferase class I/classII large" evidence="12">
    <location>
        <begin position="40"/>
        <end position="344"/>
    </location>
</feature>
<dbReference type="SUPFAM" id="SSF53383">
    <property type="entry name" value="PLP-dependent transferases"/>
    <property type="match status" value="1"/>
</dbReference>
<dbReference type="Pfam" id="PF00155">
    <property type="entry name" value="Aminotran_1_2"/>
    <property type="match status" value="1"/>
</dbReference>
<evidence type="ECO:0000256" key="8">
    <source>
        <dbReference type="ARBA" id="ARBA00022679"/>
    </source>
</evidence>
<evidence type="ECO:0000313" key="14">
    <source>
        <dbReference type="Proteomes" id="UP000201728"/>
    </source>
</evidence>
<evidence type="ECO:0000259" key="12">
    <source>
        <dbReference type="Pfam" id="PF00155"/>
    </source>
</evidence>
<dbReference type="UniPathway" id="UPA00031">
    <property type="reaction ID" value="UER00012"/>
</dbReference>
<dbReference type="InterPro" id="IPR004839">
    <property type="entry name" value="Aminotransferase_I/II_large"/>
</dbReference>
<dbReference type="GO" id="GO:0030170">
    <property type="term" value="F:pyridoxal phosphate binding"/>
    <property type="evidence" value="ECO:0007669"/>
    <property type="project" value="InterPro"/>
</dbReference>
<reference evidence="14" key="1">
    <citation type="submission" date="2016-07" db="EMBL/GenBank/DDBJ databases">
        <authorList>
            <person name="Florea S."/>
            <person name="Webb J.S."/>
            <person name="Jaromczyk J."/>
            <person name="Schardl C.L."/>
        </authorList>
    </citation>
    <scope>NUCLEOTIDE SEQUENCE [LARGE SCALE GENOMIC DNA]</scope>
    <source>
        <strain evidence="14">CDC-D5610</strain>
    </source>
</reference>
<dbReference type="GO" id="GO:0000105">
    <property type="term" value="P:L-histidine biosynthetic process"/>
    <property type="evidence" value="ECO:0007669"/>
    <property type="project" value="UniProtKB-UniPathway"/>
</dbReference>
<evidence type="ECO:0000256" key="5">
    <source>
        <dbReference type="ARBA" id="ARBA00012748"/>
    </source>
</evidence>
<evidence type="ECO:0000256" key="11">
    <source>
        <dbReference type="ARBA" id="ARBA00047481"/>
    </source>
</evidence>
<dbReference type="KEGG" id="lcd:clem_07870"/>
<dbReference type="RefSeq" id="WP_094091111.1">
    <property type="nucleotide sequence ID" value="NZ_CP016397.1"/>
</dbReference>
<comment type="cofactor">
    <cofactor evidence="1">
        <name>pyridoxal 5'-phosphate</name>
        <dbReference type="ChEBI" id="CHEBI:597326"/>
    </cofactor>
</comment>
<dbReference type="CDD" id="cd00609">
    <property type="entry name" value="AAT_like"/>
    <property type="match status" value="1"/>
</dbReference>
<protein>
    <recommendedName>
        <fullName evidence="5">histidinol-phosphate transaminase</fullName>
        <ecNumber evidence="5">2.6.1.9</ecNumber>
    </recommendedName>
</protein>
<keyword evidence="10" id="KW-0368">Histidine biosynthesis</keyword>
<organism evidence="13 14">
    <name type="scientific">Legionella clemsonensis</name>
    <dbReference type="NCBI Taxonomy" id="1867846"/>
    <lineage>
        <taxon>Bacteria</taxon>
        <taxon>Pseudomonadati</taxon>
        <taxon>Pseudomonadota</taxon>
        <taxon>Gammaproteobacteria</taxon>
        <taxon>Legionellales</taxon>
        <taxon>Legionellaceae</taxon>
        <taxon>Legionella</taxon>
    </lineage>
</organism>
<dbReference type="AlphaFoldDB" id="A0A222P2S5"/>
<gene>
    <name evidence="13" type="primary">hisC</name>
    <name evidence="13" type="ORF">clem_07870</name>
</gene>
<dbReference type="EMBL" id="CP016397">
    <property type="protein sequence ID" value="ASQ46127.1"/>
    <property type="molecule type" value="Genomic_DNA"/>
</dbReference>
<dbReference type="OrthoDB" id="9813612at2"/>
<evidence type="ECO:0000313" key="13">
    <source>
        <dbReference type="EMBL" id="ASQ46127.1"/>
    </source>
</evidence>
<keyword evidence="14" id="KW-1185">Reference proteome</keyword>
<dbReference type="NCBIfam" id="TIGR01141">
    <property type="entry name" value="hisC"/>
    <property type="match status" value="1"/>
</dbReference>
<dbReference type="InterPro" id="IPR015422">
    <property type="entry name" value="PyrdxlP-dep_Trfase_small"/>
</dbReference>
<evidence type="ECO:0000256" key="2">
    <source>
        <dbReference type="ARBA" id="ARBA00005011"/>
    </source>
</evidence>
<evidence type="ECO:0000256" key="4">
    <source>
        <dbReference type="ARBA" id="ARBA00011738"/>
    </source>
</evidence>
<proteinExistence type="inferred from homology"/>
<sequence length="353" mass="40048">MSVLDLIRPDLLNIQPYVPTGDELEVRLHANELPWSPIEFKNVSLNHYPKASEQQEVQRLMADYFEVKPEQLVLTRGSDDGIDLIMRLFLRTGLDSILQCPPTFPMYAFYARLQQAQILNCPLDIDKNFELSVEKLRTTWQPNCKLIMLCQPNNPTGSLLAITKIAELCDYFTNKAVIVVDEAYIDFSETKTAASLLTSFDNLIILRTLSKACGLAGLRLGGVIAQPQVIQAIRNAMPPYTLSSTVIALAKEALANKEWFRSNIQRIVTMRKNLVVQLKQSPWIETIYPSHTNFILVASPHAHALSAWFSQHEIAVRHFANSPLEDMMRITVGDEQQNTQLMHTLKIFNPDRT</sequence>
<evidence type="ECO:0000256" key="10">
    <source>
        <dbReference type="ARBA" id="ARBA00023102"/>
    </source>
</evidence>
<dbReference type="Proteomes" id="UP000201728">
    <property type="component" value="Chromosome"/>
</dbReference>
<dbReference type="InterPro" id="IPR015424">
    <property type="entry name" value="PyrdxlP-dep_Trfase"/>
</dbReference>
<evidence type="ECO:0000256" key="6">
    <source>
        <dbReference type="ARBA" id="ARBA00022576"/>
    </source>
</evidence>
<evidence type="ECO:0000256" key="1">
    <source>
        <dbReference type="ARBA" id="ARBA00001933"/>
    </source>
</evidence>
<keyword evidence="8 13" id="KW-0808">Transferase</keyword>
<dbReference type="PANTHER" id="PTHR42885:SF2">
    <property type="entry name" value="HISTIDINOL-PHOSPHATE AMINOTRANSFERASE"/>
    <property type="match status" value="1"/>
</dbReference>
<comment type="catalytic activity">
    <reaction evidence="11">
        <text>L-histidinol phosphate + 2-oxoglutarate = 3-(imidazol-4-yl)-2-oxopropyl phosphate + L-glutamate</text>
        <dbReference type="Rhea" id="RHEA:23744"/>
        <dbReference type="ChEBI" id="CHEBI:16810"/>
        <dbReference type="ChEBI" id="CHEBI:29985"/>
        <dbReference type="ChEBI" id="CHEBI:57766"/>
        <dbReference type="ChEBI" id="CHEBI:57980"/>
        <dbReference type="EC" id="2.6.1.9"/>
    </reaction>
</comment>